<feature type="non-terminal residue" evidence="1">
    <location>
        <position position="138"/>
    </location>
</feature>
<proteinExistence type="predicted"/>
<dbReference type="AlphaFoldDB" id="A0A9N9INA8"/>
<reference evidence="1" key="1">
    <citation type="submission" date="2021-06" db="EMBL/GenBank/DDBJ databases">
        <authorList>
            <person name="Kallberg Y."/>
            <person name="Tangrot J."/>
            <person name="Rosling A."/>
        </authorList>
    </citation>
    <scope>NUCLEOTIDE SEQUENCE</scope>
    <source>
        <strain evidence="1">IN212</strain>
    </source>
</reference>
<evidence type="ECO:0000313" key="1">
    <source>
        <dbReference type="EMBL" id="CAG8740301.1"/>
    </source>
</evidence>
<dbReference type="OrthoDB" id="10500988at2759"/>
<dbReference type="EMBL" id="CAJVPZ010031832">
    <property type="protein sequence ID" value="CAG8740301.1"/>
    <property type="molecule type" value="Genomic_DNA"/>
</dbReference>
<accession>A0A9N9INA8</accession>
<comment type="caution">
    <text evidence="1">The sequence shown here is derived from an EMBL/GenBank/DDBJ whole genome shotgun (WGS) entry which is preliminary data.</text>
</comment>
<keyword evidence="2" id="KW-1185">Reference proteome</keyword>
<dbReference type="Proteomes" id="UP000789396">
    <property type="component" value="Unassembled WGS sequence"/>
</dbReference>
<sequence>KSFGKSKESFGLLITQLRKYKMQEHSDGTPNAYAMPYTSNQNTPLNTNDIYTLVNSMLYNYENDDSSDDSQDDVDQLLVLNSINTAINDLELEIKTFVDFNLQIFELFNNNKDDLTEDTSFKSNYIENFENYDPETII</sequence>
<gene>
    <name evidence="1" type="ORF">RFULGI_LOCUS12809</name>
</gene>
<name>A0A9N9INA8_9GLOM</name>
<protein>
    <submittedName>
        <fullName evidence="1">16751_t:CDS:1</fullName>
    </submittedName>
</protein>
<organism evidence="1 2">
    <name type="scientific">Racocetra fulgida</name>
    <dbReference type="NCBI Taxonomy" id="60492"/>
    <lineage>
        <taxon>Eukaryota</taxon>
        <taxon>Fungi</taxon>
        <taxon>Fungi incertae sedis</taxon>
        <taxon>Mucoromycota</taxon>
        <taxon>Glomeromycotina</taxon>
        <taxon>Glomeromycetes</taxon>
        <taxon>Diversisporales</taxon>
        <taxon>Gigasporaceae</taxon>
        <taxon>Racocetra</taxon>
    </lineage>
</organism>
<evidence type="ECO:0000313" key="2">
    <source>
        <dbReference type="Proteomes" id="UP000789396"/>
    </source>
</evidence>